<dbReference type="RefSeq" id="WP_087443178.1">
    <property type="nucleotide sequence ID" value="NZ_CABMNB010000030.1"/>
</dbReference>
<gene>
    <name evidence="2" type="ORF">FLT43_21710</name>
    <name evidence="1" type="ORF">M5W83_03050</name>
</gene>
<dbReference type="EMBL" id="CP041405">
    <property type="protein sequence ID" value="QDM45802.1"/>
    <property type="molecule type" value="Genomic_DNA"/>
</dbReference>
<keyword evidence="4" id="KW-1185">Reference proteome</keyword>
<dbReference type="GeneID" id="76998580"/>
<organism evidence="2 3">
    <name type="scientific">Paenibacillus thiaminolyticus</name>
    <name type="common">Bacillus thiaminolyticus</name>
    <dbReference type="NCBI Taxonomy" id="49283"/>
    <lineage>
        <taxon>Bacteria</taxon>
        <taxon>Bacillati</taxon>
        <taxon>Bacillota</taxon>
        <taxon>Bacilli</taxon>
        <taxon>Bacillales</taxon>
        <taxon>Paenibacillaceae</taxon>
        <taxon>Paenibacillus</taxon>
    </lineage>
</organism>
<dbReference type="SUPFAM" id="SSF160631">
    <property type="entry name" value="SMI1/KNR4-like"/>
    <property type="match status" value="1"/>
</dbReference>
<sequence length="181" mass="20825">MISPREFRKKWDSEKNGKLINYSAEHLEKLPLSKEDRLFLSEAGLPASAPPYLEFKTVQNLYDQKNNNCKVKEEYLPIGTTGGGDYVYINTYNRNIIYLDSGNQNKEVFINSTINQLAECILLFSNMIDKAIDTNGEDAYLDNDIPPELITWITNEIKRADPKSLEEGAFWHTELKELINE</sequence>
<evidence type="ECO:0000313" key="3">
    <source>
        <dbReference type="Proteomes" id="UP000315377"/>
    </source>
</evidence>
<dbReference type="InterPro" id="IPR037883">
    <property type="entry name" value="Knr4/Smi1-like_sf"/>
</dbReference>
<reference evidence="2 3" key="1">
    <citation type="submission" date="2019-07" db="EMBL/GenBank/DDBJ databases">
        <title>Paenibacillus thiaminolyticus NRRL B-4156.</title>
        <authorList>
            <person name="Hehnly C."/>
            <person name="Zhang L."/>
        </authorList>
    </citation>
    <scope>NUCLEOTIDE SEQUENCE [LARGE SCALE GENOMIC DNA]</scope>
    <source>
        <strain evidence="2 3">NRRL B-4156</strain>
    </source>
</reference>
<dbReference type="Proteomes" id="UP001209276">
    <property type="component" value="Unassembled WGS sequence"/>
</dbReference>
<dbReference type="InterPro" id="IPR025851">
    <property type="entry name" value="SUKH-4"/>
</dbReference>
<evidence type="ECO:0000313" key="2">
    <source>
        <dbReference type="EMBL" id="QDM45802.1"/>
    </source>
</evidence>
<evidence type="ECO:0000313" key="4">
    <source>
        <dbReference type="Proteomes" id="UP001209276"/>
    </source>
</evidence>
<evidence type="ECO:0000313" key="1">
    <source>
        <dbReference type="EMBL" id="MCY9606139.1"/>
    </source>
</evidence>
<proteinExistence type="predicted"/>
<dbReference type="EMBL" id="JAMDMM010000009">
    <property type="protein sequence ID" value="MCY9606139.1"/>
    <property type="molecule type" value="Genomic_DNA"/>
</dbReference>
<dbReference type="AlphaFoldDB" id="A0AAP9J2L7"/>
<protein>
    <submittedName>
        <fullName evidence="1">SUKH-4 family immunity protein</fullName>
    </submittedName>
</protein>
<name>A0AAP9J2L7_PANTH</name>
<reference evidence="1 4" key="2">
    <citation type="submission" date="2022-05" db="EMBL/GenBank/DDBJ databases">
        <title>Genome Sequencing of Bee-Associated Microbes.</title>
        <authorList>
            <person name="Dunlap C."/>
        </authorList>
    </citation>
    <scope>NUCLEOTIDE SEQUENCE [LARGE SCALE GENOMIC DNA]</scope>
    <source>
        <strain evidence="1 4">NRRL B-14613</strain>
    </source>
</reference>
<accession>A0AAP9J2L7</accession>
<dbReference type="Proteomes" id="UP000315377">
    <property type="component" value="Chromosome"/>
</dbReference>
<dbReference type="Pfam" id="PF14435">
    <property type="entry name" value="SUKH-4"/>
    <property type="match status" value="1"/>
</dbReference>